<protein>
    <submittedName>
        <fullName evidence="2">DNA-binding protein</fullName>
    </submittedName>
</protein>
<dbReference type="OrthoDB" id="5497289at2"/>
<dbReference type="AlphaFoldDB" id="A0A2T3MMV5"/>
<proteinExistence type="predicted"/>
<evidence type="ECO:0000313" key="2">
    <source>
        <dbReference type="EMBL" id="PSV98001.1"/>
    </source>
</evidence>
<accession>A0A2T3MMV5</accession>
<dbReference type="RefSeq" id="WP_107285491.1">
    <property type="nucleotide sequence ID" value="NZ_PYMC01000040.1"/>
</dbReference>
<dbReference type="Pfam" id="PF10137">
    <property type="entry name" value="CAP12-PCTIR_TIR"/>
    <property type="match status" value="1"/>
</dbReference>
<sequence>MYNLLVSGDETAWESGVYELERSRVGQYTVQELKNRYSELNQEVVNELLGYPCLFAYEACHHKLARLGWITRIKLKSNSVVIHFTFEPTLPAIESEDINRLKLNLDIDKFEMNRTHWAIKDEDLFEILVQQDLVEQASLDTIHNRNSSNTVNMHTSNSNQIFIVHGHDELAKVEMARFISQLGLEPIILHEQPNAGRTIIEKIEYYSNVGFGVVLYTPCDKGGKATDEVLQNRARQNVVFEHGFLIGKLSRSRVSAFVKGSLETPNDISGVVYTSLDSYGAWKNELAQELRSSGYSIDMNNVL</sequence>
<name>A0A2T3MMV5_9GAMM</name>
<keyword evidence="3" id="KW-1185">Reference proteome</keyword>
<gene>
    <name evidence="2" type="ORF">C9I89_22140</name>
</gene>
<keyword evidence="2" id="KW-0238">DNA-binding</keyword>
<dbReference type="Proteomes" id="UP000240904">
    <property type="component" value="Unassembled WGS sequence"/>
</dbReference>
<dbReference type="PIRSF" id="PIRSF032620">
    <property type="entry name" value="UCP032620"/>
    <property type="match status" value="1"/>
</dbReference>
<dbReference type="GO" id="GO:0003677">
    <property type="term" value="F:DNA binding"/>
    <property type="evidence" value="ECO:0007669"/>
    <property type="project" value="UniProtKB-KW"/>
</dbReference>
<evidence type="ECO:0000313" key="3">
    <source>
        <dbReference type="Proteomes" id="UP000240904"/>
    </source>
</evidence>
<organism evidence="2 3">
    <name type="scientific">Photobacterium lipolyticum</name>
    <dbReference type="NCBI Taxonomy" id="266810"/>
    <lineage>
        <taxon>Bacteria</taxon>
        <taxon>Pseudomonadati</taxon>
        <taxon>Pseudomonadota</taxon>
        <taxon>Gammaproteobacteria</taxon>
        <taxon>Vibrionales</taxon>
        <taxon>Vibrionaceae</taxon>
        <taxon>Photobacterium</taxon>
    </lineage>
</organism>
<dbReference type="GO" id="GO:0050135">
    <property type="term" value="F:NADP+ nucleosidase activity"/>
    <property type="evidence" value="ECO:0007669"/>
    <property type="project" value="InterPro"/>
</dbReference>
<dbReference type="InterPro" id="IPR014571">
    <property type="entry name" value="UCP032620"/>
</dbReference>
<comment type="caution">
    <text evidence="2">The sequence shown here is derived from an EMBL/GenBank/DDBJ whole genome shotgun (WGS) entry which is preliminary data.</text>
</comment>
<evidence type="ECO:0000259" key="1">
    <source>
        <dbReference type="Pfam" id="PF10137"/>
    </source>
</evidence>
<dbReference type="EMBL" id="PYMC01000040">
    <property type="protein sequence ID" value="PSV98001.1"/>
    <property type="molecule type" value="Genomic_DNA"/>
</dbReference>
<feature type="domain" description="CD-NTase-associated protein 12/Pycsar effector protein TIR" evidence="1">
    <location>
        <begin position="160"/>
        <end position="277"/>
    </location>
</feature>
<reference evidence="2 3" key="1">
    <citation type="submission" date="2018-03" db="EMBL/GenBank/DDBJ databases">
        <title>Whole genome sequencing of Histamine producing bacteria.</title>
        <authorList>
            <person name="Butler K."/>
        </authorList>
    </citation>
    <scope>NUCLEOTIDE SEQUENCE [LARGE SCALE GENOMIC DNA]</scope>
    <source>
        <strain evidence="2 3">DSM 16190</strain>
    </source>
</reference>
<dbReference type="InterPro" id="IPR019302">
    <property type="entry name" value="CAP12/PCTIR_TIR_dom"/>
</dbReference>